<accession>A0A9P3GSA9</accession>
<keyword evidence="3" id="KW-1185">Reference proteome</keyword>
<reference evidence="2 3" key="1">
    <citation type="submission" date="2021-08" db="EMBL/GenBank/DDBJ databases">
        <title>Draft Genome Sequence of Phanerochaete sordida strain YK-624.</title>
        <authorList>
            <person name="Mori T."/>
            <person name="Dohra H."/>
            <person name="Suzuki T."/>
            <person name="Kawagishi H."/>
            <person name="Hirai H."/>
        </authorList>
    </citation>
    <scope>NUCLEOTIDE SEQUENCE [LARGE SCALE GENOMIC DNA]</scope>
    <source>
        <strain evidence="2 3">YK-624</strain>
    </source>
</reference>
<proteinExistence type="predicted"/>
<protein>
    <submittedName>
        <fullName evidence="2">Uncharacterized protein</fullName>
    </submittedName>
</protein>
<sequence>MLATNVWPSARAAEARPRAPWAILSQPDDHSVADRRGPASQRGGLEYDRRRSLARGYQRCRRRFYLIQESRRSARRARSQAACYALSRDEEAEGRETSHVPCLSLAGLGERVRPAHARLRRLDDENETKPRAFAPVLPCDRVRAFVRQDRERRGSGRLVHEEQKPRGLLVHPCQDATPRGGSAPASPRCAAAPARTSCVGSRHVTQTRRGYHDGGTRVNSLRVLSLDRRQPFPPLGLPAWRPDGLRHTSRTRHAYVAKVFLVPPRSRRDLASTRGISDVRLHRQLLGLPTIARSRPPTPQHADVRGVAGSRVRARRHSSRQRTRVMIELNILLSTLCTRA</sequence>
<dbReference type="EMBL" id="BPQB01000238">
    <property type="protein sequence ID" value="GJF00909.1"/>
    <property type="molecule type" value="Genomic_DNA"/>
</dbReference>
<evidence type="ECO:0000256" key="1">
    <source>
        <dbReference type="SAM" id="MobiDB-lite"/>
    </source>
</evidence>
<name>A0A9P3GSA9_9APHY</name>
<evidence type="ECO:0000313" key="3">
    <source>
        <dbReference type="Proteomes" id="UP000703269"/>
    </source>
</evidence>
<evidence type="ECO:0000313" key="2">
    <source>
        <dbReference type="EMBL" id="GJF00909.1"/>
    </source>
</evidence>
<dbReference type="AlphaFoldDB" id="A0A9P3GSA9"/>
<organism evidence="2 3">
    <name type="scientific">Phanerochaete sordida</name>
    <dbReference type="NCBI Taxonomy" id="48140"/>
    <lineage>
        <taxon>Eukaryota</taxon>
        <taxon>Fungi</taxon>
        <taxon>Dikarya</taxon>
        <taxon>Basidiomycota</taxon>
        <taxon>Agaricomycotina</taxon>
        <taxon>Agaricomycetes</taxon>
        <taxon>Polyporales</taxon>
        <taxon>Phanerochaetaceae</taxon>
        <taxon>Phanerochaete</taxon>
    </lineage>
</organism>
<feature type="compositionally biased region" description="Basic and acidic residues" evidence="1">
    <location>
        <begin position="27"/>
        <end position="37"/>
    </location>
</feature>
<dbReference type="Proteomes" id="UP000703269">
    <property type="component" value="Unassembled WGS sequence"/>
</dbReference>
<comment type="caution">
    <text evidence="2">The sequence shown here is derived from an EMBL/GenBank/DDBJ whole genome shotgun (WGS) entry which is preliminary data.</text>
</comment>
<feature type="region of interest" description="Disordered" evidence="1">
    <location>
        <begin position="18"/>
        <end position="43"/>
    </location>
</feature>
<feature type="region of interest" description="Disordered" evidence="1">
    <location>
        <begin position="291"/>
        <end position="320"/>
    </location>
</feature>
<gene>
    <name evidence="2" type="ORF">PsYK624_172130</name>
</gene>